<comment type="caution">
    <text evidence="1">The sequence shown here is derived from an EMBL/GenBank/DDBJ whole genome shotgun (WGS) entry which is preliminary data.</text>
</comment>
<dbReference type="EMBL" id="MNCJ02000327">
    <property type="protein sequence ID" value="KAF5776879.1"/>
    <property type="molecule type" value="Genomic_DNA"/>
</dbReference>
<organism evidence="1 2">
    <name type="scientific">Helianthus annuus</name>
    <name type="common">Common sunflower</name>
    <dbReference type="NCBI Taxonomy" id="4232"/>
    <lineage>
        <taxon>Eukaryota</taxon>
        <taxon>Viridiplantae</taxon>
        <taxon>Streptophyta</taxon>
        <taxon>Embryophyta</taxon>
        <taxon>Tracheophyta</taxon>
        <taxon>Spermatophyta</taxon>
        <taxon>Magnoliopsida</taxon>
        <taxon>eudicotyledons</taxon>
        <taxon>Gunneridae</taxon>
        <taxon>Pentapetalae</taxon>
        <taxon>asterids</taxon>
        <taxon>campanulids</taxon>
        <taxon>Asterales</taxon>
        <taxon>Asteraceae</taxon>
        <taxon>Asteroideae</taxon>
        <taxon>Heliantheae alliance</taxon>
        <taxon>Heliantheae</taxon>
        <taxon>Helianthus</taxon>
    </lineage>
</organism>
<dbReference type="Proteomes" id="UP000215914">
    <property type="component" value="Unassembled WGS sequence"/>
</dbReference>
<protein>
    <submittedName>
        <fullName evidence="1">Uncharacterized protein</fullName>
    </submittedName>
</protein>
<evidence type="ECO:0000313" key="1">
    <source>
        <dbReference type="EMBL" id="KAF5776879.1"/>
    </source>
</evidence>
<reference evidence="1" key="2">
    <citation type="submission" date="2020-06" db="EMBL/GenBank/DDBJ databases">
        <title>Helianthus annuus Genome sequencing and assembly Release 2.</title>
        <authorList>
            <person name="Gouzy J."/>
            <person name="Langlade N."/>
            <person name="Munos S."/>
        </authorList>
    </citation>
    <scope>NUCLEOTIDE SEQUENCE</scope>
    <source>
        <tissue evidence="1">Leaves</tissue>
    </source>
</reference>
<gene>
    <name evidence="1" type="ORF">HanXRQr2_Chr12g0529181</name>
</gene>
<name>A0A9K3EPW6_HELAN</name>
<evidence type="ECO:0000313" key="2">
    <source>
        <dbReference type="Proteomes" id="UP000215914"/>
    </source>
</evidence>
<accession>A0A9K3EPW6</accession>
<keyword evidence="2" id="KW-1185">Reference proteome</keyword>
<reference evidence="1" key="1">
    <citation type="journal article" date="2017" name="Nature">
        <title>The sunflower genome provides insights into oil metabolism, flowering and Asterid evolution.</title>
        <authorList>
            <person name="Badouin H."/>
            <person name="Gouzy J."/>
            <person name="Grassa C.J."/>
            <person name="Murat F."/>
            <person name="Staton S.E."/>
            <person name="Cottret L."/>
            <person name="Lelandais-Briere C."/>
            <person name="Owens G.L."/>
            <person name="Carrere S."/>
            <person name="Mayjonade B."/>
            <person name="Legrand L."/>
            <person name="Gill N."/>
            <person name="Kane N.C."/>
            <person name="Bowers J.E."/>
            <person name="Hubner S."/>
            <person name="Bellec A."/>
            <person name="Berard A."/>
            <person name="Berges H."/>
            <person name="Blanchet N."/>
            <person name="Boniface M.C."/>
            <person name="Brunel D."/>
            <person name="Catrice O."/>
            <person name="Chaidir N."/>
            <person name="Claudel C."/>
            <person name="Donnadieu C."/>
            <person name="Faraut T."/>
            <person name="Fievet G."/>
            <person name="Helmstetter N."/>
            <person name="King M."/>
            <person name="Knapp S.J."/>
            <person name="Lai Z."/>
            <person name="Le Paslier M.C."/>
            <person name="Lippi Y."/>
            <person name="Lorenzon L."/>
            <person name="Mandel J.R."/>
            <person name="Marage G."/>
            <person name="Marchand G."/>
            <person name="Marquand E."/>
            <person name="Bret-Mestries E."/>
            <person name="Morien E."/>
            <person name="Nambeesan S."/>
            <person name="Nguyen T."/>
            <person name="Pegot-Espagnet P."/>
            <person name="Pouilly N."/>
            <person name="Raftis F."/>
            <person name="Sallet E."/>
            <person name="Schiex T."/>
            <person name="Thomas J."/>
            <person name="Vandecasteele C."/>
            <person name="Vares D."/>
            <person name="Vear F."/>
            <person name="Vautrin S."/>
            <person name="Crespi M."/>
            <person name="Mangin B."/>
            <person name="Burke J.M."/>
            <person name="Salse J."/>
            <person name="Munos S."/>
            <person name="Vincourt P."/>
            <person name="Rieseberg L.H."/>
            <person name="Langlade N.B."/>
        </authorList>
    </citation>
    <scope>NUCLEOTIDE SEQUENCE</scope>
    <source>
        <tissue evidence="1">Leaves</tissue>
    </source>
</reference>
<proteinExistence type="predicted"/>
<sequence>MVLRLVLGEEVVAIVYAYAPQVGLGDQEKRDFWDCLDGVVRAIPREKEFS</sequence>
<dbReference type="Gramene" id="mRNA:HanXRQr2_Chr12g0529181">
    <property type="protein sequence ID" value="CDS:HanXRQr2_Chr12g0529181.1"/>
    <property type="gene ID" value="HanXRQr2_Chr12g0529181"/>
</dbReference>
<dbReference type="AlphaFoldDB" id="A0A9K3EPW6"/>